<evidence type="ECO:0000313" key="2">
    <source>
        <dbReference type="EMBL" id="MFD2462817.1"/>
    </source>
</evidence>
<keyword evidence="3" id="KW-1185">Reference proteome</keyword>
<reference evidence="3" key="1">
    <citation type="journal article" date="2019" name="Int. J. Syst. Evol. Microbiol.">
        <title>The Global Catalogue of Microorganisms (GCM) 10K type strain sequencing project: providing services to taxonomists for standard genome sequencing and annotation.</title>
        <authorList>
            <consortium name="The Broad Institute Genomics Platform"/>
            <consortium name="The Broad Institute Genome Sequencing Center for Infectious Disease"/>
            <person name="Wu L."/>
            <person name="Ma J."/>
        </authorList>
    </citation>
    <scope>NUCLEOTIDE SEQUENCE [LARGE SCALE GENOMIC DNA]</scope>
    <source>
        <strain evidence="3">CGMCC 4.7643</strain>
    </source>
</reference>
<dbReference type="SUPFAM" id="SSF53756">
    <property type="entry name" value="UDP-Glycosyltransferase/glycogen phosphorylase"/>
    <property type="match status" value="1"/>
</dbReference>
<sequence length="404" mass="42637">MSRVVLAGMPAWGHVNPSLPIVRELTRCGVEVTYYTGPEFREPVERAGAEFRAYPPGSIGVRDIAEATRTGSTLRVVTRGLDATGVLLPFLVGELERDRPSAIAFDSNALWGRMAAASLGLPMISLMTTLMVGGKDFSCLTARELGRFLGPTIRDLPATLAAKRRVVRRFGKDLYPPYPTLPMRGDVTIFPIPRWLQTDNPRVDETCHYVGPTFDEGGDGGFDAELAAFLDAPRPLVFVSLGTLHAGSDAFFRTCFEALDGLSARLLIATGGTDPAGLGRIPADTLVRPSVPQRAVLRRAAAFVTHGGMNSALEGLAAGVPLVVVPQQAEQLIIGLKLAERGAGTVLRHHLSGRPVPGAELRAAVAQALTDPSRRAAAEKLGASLGDGGGAVAAVKAIQARLGG</sequence>
<proteinExistence type="predicted"/>
<dbReference type="CDD" id="cd03784">
    <property type="entry name" value="GT1_Gtf-like"/>
    <property type="match status" value="1"/>
</dbReference>
<dbReference type="InterPro" id="IPR002213">
    <property type="entry name" value="UDP_glucos_trans"/>
</dbReference>
<dbReference type="Pfam" id="PF06722">
    <property type="entry name" value="EryCIII-like_C"/>
    <property type="match status" value="1"/>
</dbReference>
<dbReference type="InterPro" id="IPR010610">
    <property type="entry name" value="EryCIII-like_C"/>
</dbReference>
<dbReference type="InterPro" id="IPR050426">
    <property type="entry name" value="Glycosyltransferase_28"/>
</dbReference>
<name>A0ABW5GPJ8_9PSEU</name>
<protein>
    <submittedName>
        <fullName evidence="2">Nucleotide disphospho-sugar-binding domain-containing protein</fullName>
    </submittedName>
</protein>
<evidence type="ECO:0000259" key="1">
    <source>
        <dbReference type="Pfam" id="PF06722"/>
    </source>
</evidence>
<dbReference type="PANTHER" id="PTHR48050:SF13">
    <property type="entry name" value="STEROL 3-BETA-GLUCOSYLTRANSFERASE UGT80A2"/>
    <property type="match status" value="1"/>
</dbReference>
<feature type="domain" description="Erythromycin biosynthesis protein CIII-like C-terminal" evidence="1">
    <location>
        <begin position="267"/>
        <end position="382"/>
    </location>
</feature>
<comment type="caution">
    <text evidence="2">The sequence shown here is derived from an EMBL/GenBank/DDBJ whole genome shotgun (WGS) entry which is preliminary data.</text>
</comment>
<organism evidence="2 3">
    <name type="scientific">Amycolatopsis samaneae</name>
    <dbReference type="NCBI Taxonomy" id="664691"/>
    <lineage>
        <taxon>Bacteria</taxon>
        <taxon>Bacillati</taxon>
        <taxon>Actinomycetota</taxon>
        <taxon>Actinomycetes</taxon>
        <taxon>Pseudonocardiales</taxon>
        <taxon>Pseudonocardiaceae</taxon>
        <taxon>Amycolatopsis</taxon>
    </lineage>
</organism>
<dbReference type="EMBL" id="JBHUKU010000020">
    <property type="protein sequence ID" value="MFD2462817.1"/>
    <property type="molecule type" value="Genomic_DNA"/>
</dbReference>
<gene>
    <name evidence="2" type="ORF">ACFSYJ_29690</name>
</gene>
<evidence type="ECO:0000313" key="3">
    <source>
        <dbReference type="Proteomes" id="UP001597419"/>
    </source>
</evidence>
<dbReference type="Proteomes" id="UP001597419">
    <property type="component" value="Unassembled WGS sequence"/>
</dbReference>
<accession>A0ABW5GPJ8</accession>
<dbReference type="PANTHER" id="PTHR48050">
    <property type="entry name" value="STEROL 3-BETA-GLUCOSYLTRANSFERASE"/>
    <property type="match status" value="1"/>
</dbReference>
<dbReference type="RefSeq" id="WP_345393234.1">
    <property type="nucleotide sequence ID" value="NZ_BAABHG010000005.1"/>
</dbReference>
<dbReference type="Gene3D" id="3.40.50.2000">
    <property type="entry name" value="Glycogen Phosphorylase B"/>
    <property type="match status" value="2"/>
</dbReference>